<accession>A0A7J5ZD37</accession>
<evidence type="ECO:0000313" key="3">
    <source>
        <dbReference type="Proteomes" id="UP000518266"/>
    </source>
</evidence>
<evidence type="ECO:0000256" key="1">
    <source>
        <dbReference type="SAM" id="MobiDB-lite"/>
    </source>
</evidence>
<dbReference type="Proteomes" id="UP000518266">
    <property type="component" value="Unassembled WGS sequence"/>
</dbReference>
<organism evidence="2 3">
    <name type="scientific">Dissostichus mawsoni</name>
    <name type="common">Antarctic cod</name>
    <dbReference type="NCBI Taxonomy" id="36200"/>
    <lineage>
        <taxon>Eukaryota</taxon>
        <taxon>Metazoa</taxon>
        <taxon>Chordata</taxon>
        <taxon>Craniata</taxon>
        <taxon>Vertebrata</taxon>
        <taxon>Euteleostomi</taxon>
        <taxon>Actinopterygii</taxon>
        <taxon>Neopterygii</taxon>
        <taxon>Teleostei</taxon>
        <taxon>Neoteleostei</taxon>
        <taxon>Acanthomorphata</taxon>
        <taxon>Eupercaria</taxon>
        <taxon>Perciformes</taxon>
        <taxon>Notothenioidei</taxon>
        <taxon>Nototheniidae</taxon>
        <taxon>Dissostichus</taxon>
    </lineage>
</organism>
<dbReference type="AlphaFoldDB" id="A0A7J5ZD37"/>
<comment type="caution">
    <text evidence="2">The sequence shown here is derived from an EMBL/GenBank/DDBJ whole genome shotgun (WGS) entry which is preliminary data.</text>
</comment>
<feature type="region of interest" description="Disordered" evidence="1">
    <location>
        <begin position="287"/>
        <end position="308"/>
    </location>
</feature>
<dbReference type="OrthoDB" id="10665336at2759"/>
<name>A0A7J5ZD37_DISMA</name>
<feature type="compositionally biased region" description="Acidic residues" evidence="1">
    <location>
        <begin position="99"/>
        <end position="112"/>
    </location>
</feature>
<feature type="region of interest" description="Disordered" evidence="1">
    <location>
        <begin position="81"/>
        <end position="120"/>
    </location>
</feature>
<keyword evidence="3" id="KW-1185">Reference proteome</keyword>
<proteinExistence type="predicted"/>
<evidence type="ECO:0000313" key="2">
    <source>
        <dbReference type="EMBL" id="KAF3859734.1"/>
    </source>
</evidence>
<gene>
    <name evidence="2" type="ORF">F7725_022133</name>
</gene>
<dbReference type="EMBL" id="JAAKFY010000003">
    <property type="protein sequence ID" value="KAF3859734.1"/>
    <property type="molecule type" value="Genomic_DNA"/>
</dbReference>
<reference evidence="2 3" key="1">
    <citation type="submission" date="2020-03" db="EMBL/GenBank/DDBJ databases">
        <title>Dissostichus mawsoni Genome sequencing and assembly.</title>
        <authorList>
            <person name="Park H."/>
        </authorList>
    </citation>
    <scope>NUCLEOTIDE SEQUENCE [LARGE SCALE GENOMIC DNA]</scope>
    <source>
        <strain evidence="2">DM0001</strain>
        <tissue evidence="2">Muscle</tissue>
    </source>
</reference>
<protein>
    <submittedName>
        <fullName evidence="2">Uncharacterized protein</fullName>
    </submittedName>
</protein>
<sequence length="308" mass="34381">MAHREPTIFPPMVTGHMSPYPTVVMETTAHQKASGMLEKPESGSSVSAKYTALEKRMTPMKRKKMRRPSLMLAWRRNKCSDHKGLPEDLQPLGVSGQLEDPEDPDQADDPQDGEAHGLLPVPLVVRQLQTQRDEVRYDGHDVDGVHDVPEERRFARARQGSNQQLEGEPDDAERFHDEERRLWKPRERLELRLEAQPRDVDEHALAAAVLVPRALLRVQSHSLIQVLPGTTVMVPQVPQRAAAPLLSSALLQRSSAAARELALLALCCPPPPLRSSPFRVLSLPRLSGLSHSQSPPRADPNTIHEALR</sequence>